<reference evidence="2 3" key="1">
    <citation type="journal article" date="2018" name="IMA Fungus">
        <title>IMA Genome-F 9: Draft genome sequence of Annulohypoxylon stygium, Aspergillus mulundensis, Berkeleyomyces basicola (syn. Thielaviopsis basicola), Ceratocystis smalleyi, two Cercospora beticola strains, Coleophoma cylindrospora, Fusarium fracticaudum, Phialophora cf. hyalina, and Morchella septimelata.</title>
        <authorList>
            <person name="Wingfield B.D."/>
            <person name="Bills G.F."/>
            <person name="Dong Y."/>
            <person name="Huang W."/>
            <person name="Nel W.J."/>
            <person name="Swalarsk-Parry B.S."/>
            <person name="Vaghefi N."/>
            <person name="Wilken P.M."/>
            <person name="An Z."/>
            <person name="de Beer Z.W."/>
            <person name="De Vos L."/>
            <person name="Chen L."/>
            <person name="Duong T.A."/>
            <person name="Gao Y."/>
            <person name="Hammerbacher A."/>
            <person name="Kikkert J.R."/>
            <person name="Li Y."/>
            <person name="Li H."/>
            <person name="Li K."/>
            <person name="Li Q."/>
            <person name="Liu X."/>
            <person name="Ma X."/>
            <person name="Naidoo K."/>
            <person name="Pethybridge S.J."/>
            <person name="Sun J."/>
            <person name="Steenkamp E.T."/>
            <person name="van der Nest M.A."/>
            <person name="van Wyk S."/>
            <person name="Wingfield M.J."/>
            <person name="Xiong C."/>
            <person name="Yue Q."/>
            <person name="Zhang X."/>
        </authorList>
    </citation>
    <scope>NUCLEOTIDE SEQUENCE [LARGE SCALE GENOMIC DNA]</scope>
    <source>
        <strain evidence="2 3">BP6252</strain>
    </source>
</reference>
<name>A0A3D8SG26_9HELO</name>
<evidence type="ECO:0000313" key="3">
    <source>
        <dbReference type="Proteomes" id="UP000256645"/>
    </source>
</evidence>
<evidence type="ECO:0000256" key="1">
    <source>
        <dbReference type="SAM" id="SignalP"/>
    </source>
</evidence>
<protein>
    <submittedName>
        <fullName evidence="2">Uncharacterized protein</fullName>
    </submittedName>
</protein>
<dbReference type="AlphaFoldDB" id="A0A3D8SG26"/>
<keyword evidence="3" id="KW-1185">Reference proteome</keyword>
<feature type="chain" id="PRO_5017753661" evidence="1">
    <location>
        <begin position="27"/>
        <end position="195"/>
    </location>
</feature>
<sequence>MHFLPCSTQALSYYLIVSFSLFHSYAATVAPLNITALSSANGISRIECWSLPSFPDEAHSAINYVLGNTTAASWSVIAPRTTAGEAWAPSVQLSMILHGLIRITAPAPLTSLNTTQIATMNGSSTAQDETITTYLSPGTLKSSLLIAADTKAVSTLRGHFTEFPSGDETILVQIPFSGNIAPAHTVLGLGDCTLY</sequence>
<dbReference type="Proteomes" id="UP000256645">
    <property type="component" value="Unassembled WGS sequence"/>
</dbReference>
<feature type="signal peptide" evidence="1">
    <location>
        <begin position="1"/>
        <end position="26"/>
    </location>
</feature>
<keyword evidence="1" id="KW-0732">Signal</keyword>
<organism evidence="2 3">
    <name type="scientific">Coleophoma cylindrospora</name>
    <dbReference type="NCBI Taxonomy" id="1849047"/>
    <lineage>
        <taxon>Eukaryota</taxon>
        <taxon>Fungi</taxon>
        <taxon>Dikarya</taxon>
        <taxon>Ascomycota</taxon>
        <taxon>Pezizomycotina</taxon>
        <taxon>Leotiomycetes</taxon>
        <taxon>Helotiales</taxon>
        <taxon>Dermateaceae</taxon>
        <taxon>Coleophoma</taxon>
    </lineage>
</organism>
<dbReference type="OrthoDB" id="3223416at2759"/>
<gene>
    <name evidence="2" type="ORF">BP6252_02887</name>
</gene>
<dbReference type="EMBL" id="PDLM01000002">
    <property type="protein sequence ID" value="RDW85297.1"/>
    <property type="molecule type" value="Genomic_DNA"/>
</dbReference>
<accession>A0A3D8SG26</accession>
<comment type="caution">
    <text evidence="2">The sequence shown here is derived from an EMBL/GenBank/DDBJ whole genome shotgun (WGS) entry which is preliminary data.</text>
</comment>
<evidence type="ECO:0000313" key="2">
    <source>
        <dbReference type="EMBL" id="RDW85297.1"/>
    </source>
</evidence>
<proteinExistence type="predicted"/>